<dbReference type="InterPro" id="IPR040976">
    <property type="entry name" value="Pkinase_fungal"/>
</dbReference>
<feature type="compositionally biased region" description="Basic residues" evidence="5">
    <location>
        <begin position="1401"/>
        <end position="1415"/>
    </location>
</feature>
<feature type="compositionally biased region" description="Basic and acidic residues" evidence="5">
    <location>
        <begin position="50"/>
        <end position="65"/>
    </location>
</feature>
<dbReference type="PROSITE" id="PS50067">
    <property type="entry name" value="KINESIN_MOTOR_2"/>
    <property type="match status" value="1"/>
</dbReference>
<dbReference type="SUPFAM" id="SSF52540">
    <property type="entry name" value="P-loop containing nucleoside triphosphate hydrolases"/>
    <property type="match status" value="1"/>
</dbReference>
<keyword evidence="4" id="KW-0802">TPR repeat</keyword>
<dbReference type="InterPro" id="IPR019821">
    <property type="entry name" value="Kinesin_motor_CS"/>
</dbReference>
<dbReference type="PRINTS" id="PR00380">
    <property type="entry name" value="KINESINHEAVY"/>
</dbReference>
<proteinExistence type="inferred from homology"/>
<dbReference type="Pfam" id="PF17667">
    <property type="entry name" value="Pkinase_fungal"/>
    <property type="match status" value="1"/>
</dbReference>
<dbReference type="PANTHER" id="PTHR47969:SF9">
    <property type="entry name" value="KINESIN-LIKE PROTEIN"/>
    <property type="match status" value="1"/>
</dbReference>
<comment type="similarity">
    <text evidence="3">Belongs to the TRAFAC class myosin-kinesin ATPase superfamily. Kinesin family.</text>
</comment>
<dbReference type="GO" id="GO:0007018">
    <property type="term" value="P:microtubule-based movement"/>
    <property type="evidence" value="ECO:0007669"/>
    <property type="project" value="InterPro"/>
</dbReference>
<feature type="compositionally biased region" description="Low complexity" evidence="5">
    <location>
        <begin position="711"/>
        <end position="722"/>
    </location>
</feature>
<dbReference type="InterPro" id="IPR027640">
    <property type="entry name" value="Kinesin-like_fam"/>
</dbReference>
<dbReference type="GO" id="GO:0007052">
    <property type="term" value="P:mitotic spindle organization"/>
    <property type="evidence" value="ECO:0007669"/>
    <property type="project" value="TreeGrafter"/>
</dbReference>
<accession>A0A4R0RHY7</accession>
<protein>
    <recommendedName>
        <fullName evidence="6">Kinesin motor domain-containing protein</fullName>
    </recommendedName>
</protein>
<evidence type="ECO:0000256" key="5">
    <source>
        <dbReference type="SAM" id="MobiDB-lite"/>
    </source>
</evidence>
<name>A0A4R0RHY7_9APHY</name>
<feature type="region of interest" description="Disordered" evidence="5">
    <location>
        <begin position="1393"/>
        <end position="1483"/>
    </location>
</feature>
<dbReference type="SUPFAM" id="SSF56112">
    <property type="entry name" value="Protein kinase-like (PK-like)"/>
    <property type="match status" value="1"/>
</dbReference>
<dbReference type="Pfam" id="PF00225">
    <property type="entry name" value="Kinesin"/>
    <property type="match status" value="1"/>
</dbReference>
<keyword evidence="8" id="KW-1185">Reference proteome</keyword>
<dbReference type="Proteomes" id="UP000292702">
    <property type="component" value="Unassembled WGS sequence"/>
</dbReference>
<dbReference type="PROSITE" id="PS50005">
    <property type="entry name" value="TPR"/>
    <property type="match status" value="1"/>
</dbReference>
<feature type="compositionally biased region" description="Basic and acidic residues" evidence="5">
    <location>
        <begin position="1260"/>
        <end position="1271"/>
    </location>
</feature>
<feature type="compositionally biased region" description="Pro residues" evidence="5">
    <location>
        <begin position="684"/>
        <end position="696"/>
    </location>
</feature>
<feature type="region of interest" description="Disordered" evidence="5">
    <location>
        <begin position="1319"/>
        <end position="1338"/>
    </location>
</feature>
<feature type="compositionally biased region" description="Polar residues" evidence="5">
    <location>
        <begin position="28"/>
        <end position="37"/>
    </location>
</feature>
<dbReference type="STRING" id="92696.A0A4R0RHY7"/>
<comment type="caution">
    <text evidence="7">The sequence shown here is derived from an EMBL/GenBank/DDBJ whole genome shotgun (WGS) entry which is preliminary data.</text>
</comment>
<dbReference type="PANTHER" id="PTHR47969">
    <property type="entry name" value="CHROMOSOME-ASSOCIATED KINESIN KIF4A-RELATED"/>
    <property type="match status" value="1"/>
</dbReference>
<dbReference type="InterPro" id="IPR027417">
    <property type="entry name" value="P-loop_NTPase"/>
</dbReference>
<feature type="region of interest" description="Disordered" evidence="5">
    <location>
        <begin position="677"/>
        <end position="729"/>
    </location>
</feature>
<dbReference type="GO" id="GO:0004672">
    <property type="term" value="F:protein kinase activity"/>
    <property type="evidence" value="ECO:0007669"/>
    <property type="project" value="InterPro"/>
</dbReference>
<evidence type="ECO:0000313" key="8">
    <source>
        <dbReference type="Proteomes" id="UP000292702"/>
    </source>
</evidence>
<dbReference type="InterPro" id="IPR011009">
    <property type="entry name" value="Kinase-like_dom_sf"/>
</dbReference>
<keyword evidence="1 3" id="KW-0547">Nucleotide-binding</keyword>
<feature type="binding site" evidence="3">
    <location>
        <begin position="932"/>
        <end position="939"/>
    </location>
    <ligand>
        <name>ATP</name>
        <dbReference type="ChEBI" id="CHEBI:30616"/>
    </ligand>
</feature>
<keyword evidence="2 3" id="KW-0067">ATP-binding</keyword>
<dbReference type="PROSITE" id="PS00411">
    <property type="entry name" value="KINESIN_MOTOR_1"/>
    <property type="match status" value="1"/>
</dbReference>
<dbReference type="InterPro" id="IPR008266">
    <property type="entry name" value="Tyr_kinase_AS"/>
</dbReference>
<feature type="region of interest" description="Disordered" evidence="5">
    <location>
        <begin position="1260"/>
        <end position="1310"/>
    </location>
</feature>
<dbReference type="GO" id="GO:0005875">
    <property type="term" value="C:microtubule associated complex"/>
    <property type="evidence" value="ECO:0007669"/>
    <property type="project" value="TreeGrafter"/>
</dbReference>
<dbReference type="CDD" id="cd00106">
    <property type="entry name" value="KISc"/>
    <property type="match status" value="1"/>
</dbReference>
<dbReference type="GO" id="GO:0008017">
    <property type="term" value="F:microtubule binding"/>
    <property type="evidence" value="ECO:0007669"/>
    <property type="project" value="InterPro"/>
</dbReference>
<dbReference type="PROSITE" id="PS00109">
    <property type="entry name" value="PROTEIN_KINASE_TYR"/>
    <property type="match status" value="1"/>
</dbReference>
<dbReference type="Gene3D" id="3.40.850.10">
    <property type="entry name" value="Kinesin motor domain"/>
    <property type="match status" value="1"/>
</dbReference>
<feature type="region of interest" description="Disordered" evidence="5">
    <location>
        <begin position="1175"/>
        <end position="1206"/>
    </location>
</feature>
<dbReference type="InterPro" id="IPR019734">
    <property type="entry name" value="TPR_rpt"/>
</dbReference>
<evidence type="ECO:0000313" key="7">
    <source>
        <dbReference type="EMBL" id="TCD65385.1"/>
    </source>
</evidence>
<dbReference type="OrthoDB" id="3176171at2759"/>
<evidence type="ECO:0000259" key="6">
    <source>
        <dbReference type="PROSITE" id="PS50067"/>
    </source>
</evidence>
<evidence type="ECO:0000256" key="2">
    <source>
        <dbReference type="ARBA" id="ARBA00022840"/>
    </source>
</evidence>
<sequence>MAADPHASTMPPPLDASAAPEEPPTPTFSRDPNTFTTPAHPGRSSKHVGKREDLAKTRKEHGAKMDDRTHHEMPFEDFMKLYAPGEDLPRPVESYYNFQSVPDGVFTGPELDFYPYICQALSSLLDDSHSQSRLEARDTGNWSEKGAGRDTPDISLYPRDSDMSTLHRLTDKEIKESTANPARRPWMSRVVWRLLRAIVEIKTGKKGLAPLEGSTSETSLEARGQIVDYVCRMMRDQPRLFAFAVTIYQRKAYIMRFDPSGVIVAQPFDYTQQPEKLYTFFYRIARMTDAELGFDPTAELLANDDPDVTALRAFEPKRPHHKEHYDYAFKAGLPVYRIKMVDPNGTPHSFLIGRPRHYSRSPFGRFSKGFVAYEPDKKALRWIKDYFRPDVSIINSETDTYLSLKAHKVRNIATFLCGGDVFSYPGDARSLQRTRSQKHIKSSQAARIHHRIVVEEVCRALAQYKQSRELCIAVLGALRAHEDAWTKAQIIHRDVSCDNILIDDDHINEKGAVEVIGILNDWDMCKTKAQLATLQPSQGTRSGTWLFMSAQLLKYPKKPFELADDLESFVHVISWLALRFHYHNFSKNITGLENIVHGYYEIVDSKNGVNYGSESKFMDTRDGRLPFHLLQGSRQAAAPLLQQVLNRLLDLCRAHYSATNFDRMSIYGDPDDVLQPSPSFLEEPLPPLELPGPPRAPADASILFVQPEPTASSDSAPDSISPELNPHGPFCMGPRDLDSHDKMINILEAALAYRWPANDKLDDQFINMLPPHKSGYSRSRTYIPLFSTGSSGTLKVKRKNGDNENSNTGAVKQKTGFDTSVENIAINYRSFTPVSLQPRTAPPMSGRQIKILARIRPSINSEAEDDGLNIVRENGKSYIVVSNPKDPSRTSTFPFTSCYGPDSNQEEIFTNEVDSMIDVVYSGITVTIFAYGVTSSGKTHTMQGSKAQPGIIPRAVEALFARKTANTQVVVSYTEIYKDEVYDLLVERIQAAKLPVRENQQGEVFVANKEIVPIESVEEFNALYSEATKRRSVAATNLNRASSRSHAILTLETKTEADGKLIHGKLNLVDLAGSENNKLTGNDASRMAESAAINKSLSVLGQVVHALNTGASRIPYRNSKLTRILQDALGGSSLGLLICNIAPTLKHRQDTLNTLNFASRAKNIENKLVVNQKDVPVNPKAPAPRSELASKPVQPAPTVGLKPPSRVPRPSVIGTVPLLPLIPEHREVLAQPVLSEKDIDDRIAKAVEAEVARRLAEHELQRQAERERDAELQAQRAAASQRSSVASRPSIGDQPTPSEGGSRSAGEDELRQRLQDLEEKIESGSTETRMVSDLSPVSRKKAGRAYVALARAQSEKNNLNLALELYRKAESYVPDNIKLKERIIEIEWAVKHGKPFNPSPKKPRKKAGKKTKKPASSKGGGGHHTGASAGEYHAGAETDIRQENVGVPLKLSQKRRAEDLQGPDVFATPAKKTKIDPEDIDED</sequence>
<dbReference type="GO" id="GO:0051231">
    <property type="term" value="P:spindle elongation"/>
    <property type="evidence" value="ECO:0007669"/>
    <property type="project" value="TreeGrafter"/>
</dbReference>
<dbReference type="InterPro" id="IPR036961">
    <property type="entry name" value="Kinesin_motor_dom_sf"/>
</dbReference>
<dbReference type="EMBL" id="RWJN01000184">
    <property type="protein sequence ID" value="TCD65385.1"/>
    <property type="molecule type" value="Genomic_DNA"/>
</dbReference>
<dbReference type="Gene3D" id="1.10.510.10">
    <property type="entry name" value="Transferase(Phosphotransferase) domain 1"/>
    <property type="match status" value="1"/>
</dbReference>
<feature type="compositionally biased region" description="Low complexity" evidence="5">
    <location>
        <begin position="1272"/>
        <end position="1288"/>
    </location>
</feature>
<feature type="region of interest" description="Disordered" evidence="5">
    <location>
        <begin position="1"/>
        <end position="65"/>
    </location>
</feature>
<evidence type="ECO:0000256" key="4">
    <source>
        <dbReference type="PROSITE-ProRule" id="PRU00339"/>
    </source>
</evidence>
<evidence type="ECO:0000256" key="3">
    <source>
        <dbReference type="PROSITE-ProRule" id="PRU00283"/>
    </source>
</evidence>
<dbReference type="InterPro" id="IPR001752">
    <property type="entry name" value="Kinesin_motor_dom"/>
</dbReference>
<organism evidence="7 8">
    <name type="scientific">Steccherinum ochraceum</name>
    <dbReference type="NCBI Taxonomy" id="92696"/>
    <lineage>
        <taxon>Eukaryota</taxon>
        <taxon>Fungi</taxon>
        <taxon>Dikarya</taxon>
        <taxon>Basidiomycota</taxon>
        <taxon>Agaricomycotina</taxon>
        <taxon>Agaricomycetes</taxon>
        <taxon>Polyporales</taxon>
        <taxon>Steccherinaceae</taxon>
        <taxon>Steccherinum</taxon>
    </lineage>
</organism>
<gene>
    <name evidence="7" type="ORF">EIP91_002749</name>
</gene>
<evidence type="ECO:0000256" key="1">
    <source>
        <dbReference type="ARBA" id="ARBA00022741"/>
    </source>
</evidence>
<feature type="repeat" description="TPR" evidence="4">
    <location>
        <begin position="1343"/>
        <end position="1376"/>
    </location>
</feature>
<keyword evidence="3" id="KW-0505">Motor protein</keyword>
<dbReference type="GO" id="GO:0005524">
    <property type="term" value="F:ATP binding"/>
    <property type="evidence" value="ECO:0007669"/>
    <property type="project" value="UniProtKB-UniRule"/>
</dbReference>
<feature type="region of interest" description="Disordered" evidence="5">
    <location>
        <begin position="135"/>
        <end position="157"/>
    </location>
</feature>
<feature type="domain" description="Kinesin motor" evidence="6">
    <location>
        <begin position="848"/>
        <end position="1164"/>
    </location>
</feature>
<dbReference type="GO" id="GO:0003777">
    <property type="term" value="F:microtubule motor activity"/>
    <property type="evidence" value="ECO:0007669"/>
    <property type="project" value="InterPro"/>
</dbReference>
<reference evidence="7 8" key="1">
    <citation type="submission" date="2018-11" db="EMBL/GenBank/DDBJ databases">
        <title>Genome assembly of Steccherinum ochraceum LE-BIN_3174, the white-rot fungus of the Steccherinaceae family (The Residual Polyporoid clade, Polyporales, Basidiomycota).</title>
        <authorList>
            <person name="Fedorova T.V."/>
            <person name="Glazunova O.A."/>
            <person name="Landesman E.O."/>
            <person name="Moiseenko K.V."/>
            <person name="Psurtseva N.V."/>
            <person name="Savinova O.S."/>
            <person name="Shakhova N.V."/>
            <person name="Tyazhelova T.V."/>
            <person name="Vasina D.V."/>
        </authorList>
    </citation>
    <scope>NUCLEOTIDE SEQUENCE [LARGE SCALE GENOMIC DNA]</scope>
    <source>
        <strain evidence="7 8">LE-BIN_3174</strain>
    </source>
</reference>
<dbReference type="SMART" id="SM00129">
    <property type="entry name" value="KISc"/>
    <property type="match status" value="1"/>
</dbReference>